<evidence type="ECO:0000313" key="3">
    <source>
        <dbReference type="EMBL" id="CAE7247551.1"/>
    </source>
</evidence>
<dbReference type="Gene3D" id="2.130.10.10">
    <property type="entry name" value="YVTN repeat-like/Quinoprotein amine dehydrogenase"/>
    <property type="match status" value="1"/>
</dbReference>
<dbReference type="PANTHER" id="PTHR24104">
    <property type="entry name" value="E3 UBIQUITIN-PROTEIN LIGASE NHLRC1-RELATED"/>
    <property type="match status" value="1"/>
</dbReference>
<dbReference type="InterPro" id="IPR011044">
    <property type="entry name" value="Quino_amine_DH_bsu"/>
</dbReference>
<feature type="repeat" description="NHL" evidence="2">
    <location>
        <begin position="236"/>
        <end position="270"/>
    </location>
</feature>
<dbReference type="GO" id="GO:0008270">
    <property type="term" value="F:zinc ion binding"/>
    <property type="evidence" value="ECO:0007669"/>
    <property type="project" value="UniProtKB-KW"/>
</dbReference>
<dbReference type="Gene3D" id="2.40.10.500">
    <property type="match status" value="1"/>
</dbReference>
<evidence type="ECO:0000256" key="1">
    <source>
        <dbReference type="ARBA" id="ARBA00022737"/>
    </source>
</evidence>
<dbReference type="PANTHER" id="PTHR24104:SF25">
    <property type="entry name" value="PROTEIN LIN-41"/>
    <property type="match status" value="1"/>
</dbReference>
<name>A0A812LJ81_9DINO</name>
<gene>
    <name evidence="3" type="primary">trim71</name>
    <name evidence="3" type="ORF">SNAT2548_LOCUS11876</name>
</gene>
<dbReference type="PROSITE" id="PS51125">
    <property type="entry name" value="NHL"/>
    <property type="match status" value="1"/>
</dbReference>
<dbReference type="Proteomes" id="UP000604046">
    <property type="component" value="Unassembled WGS sequence"/>
</dbReference>
<accession>A0A812LJ81</accession>
<dbReference type="AlphaFoldDB" id="A0A812LJ81"/>
<evidence type="ECO:0000313" key="4">
    <source>
        <dbReference type="Proteomes" id="UP000604046"/>
    </source>
</evidence>
<keyword evidence="1" id="KW-0677">Repeat</keyword>
<organism evidence="3 4">
    <name type="scientific">Symbiodinium natans</name>
    <dbReference type="NCBI Taxonomy" id="878477"/>
    <lineage>
        <taxon>Eukaryota</taxon>
        <taxon>Sar</taxon>
        <taxon>Alveolata</taxon>
        <taxon>Dinophyceae</taxon>
        <taxon>Suessiales</taxon>
        <taxon>Symbiodiniaceae</taxon>
        <taxon>Symbiodinium</taxon>
    </lineage>
</organism>
<reference evidence="3" key="1">
    <citation type="submission" date="2021-02" db="EMBL/GenBank/DDBJ databases">
        <authorList>
            <person name="Dougan E. K."/>
            <person name="Rhodes N."/>
            <person name="Thang M."/>
            <person name="Chan C."/>
        </authorList>
    </citation>
    <scope>NUCLEOTIDE SEQUENCE</scope>
</reference>
<protein>
    <submittedName>
        <fullName evidence="3">Trim71 protein</fullName>
    </submittedName>
</protein>
<dbReference type="InterPro" id="IPR015943">
    <property type="entry name" value="WD40/YVTN_repeat-like_dom_sf"/>
</dbReference>
<evidence type="ECO:0000256" key="2">
    <source>
        <dbReference type="PROSITE-ProRule" id="PRU00504"/>
    </source>
</evidence>
<dbReference type="SUPFAM" id="SSF50969">
    <property type="entry name" value="YVTN repeat-like/Quinoprotein amine dehydrogenase"/>
    <property type="match status" value="1"/>
</dbReference>
<dbReference type="OrthoDB" id="342730at2759"/>
<sequence>MTGRYAFRLLFNGAALGSGTAALGDLGLADGSVVMLMKEPSRNYALITAPEFQFRSDQYPNGLTFDRQGRLLVAHYFGLLQVWDASFTTKLSQGSLGGSQPSQICIAPGGELLVAFRSGYVQMMDAEDLSPKGPQLRPREGRFSPSGVAVVGDRVFVSCARTSMLHQFSLTDGSHLDQRKGGAHWELMAPNGMAVIEDRVLAIADRGLHRVLLLDTETLELRGQVPDVETWRQQAGPAALKKPNDVAVDAAGNLLVMDTQNERVAVFRQDGTLVASVMEGFFKDKGNTFSYLACNHDTGHIAISNNDEHRVAVLAPP</sequence>
<dbReference type="InterPro" id="IPR050952">
    <property type="entry name" value="TRIM-NHL_E3_ligases"/>
</dbReference>
<dbReference type="InterPro" id="IPR001258">
    <property type="entry name" value="NHL_repeat"/>
</dbReference>
<comment type="caution">
    <text evidence="3">The sequence shown here is derived from an EMBL/GenBank/DDBJ whole genome shotgun (WGS) entry which is preliminary data.</text>
</comment>
<keyword evidence="4" id="KW-1185">Reference proteome</keyword>
<proteinExistence type="predicted"/>
<dbReference type="EMBL" id="CAJNDS010001112">
    <property type="protein sequence ID" value="CAE7247551.1"/>
    <property type="molecule type" value="Genomic_DNA"/>
</dbReference>